<keyword evidence="2" id="KW-1133">Transmembrane helix</keyword>
<feature type="region of interest" description="Disordered" evidence="1">
    <location>
        <begin position="119"/>
        <end position="138"/>
    </location>
</feature>
<reference evidence="3" key="1">
    <citation type="submission" date="2020-11" db="EMBL/GenBank/DDBJ databases">
        <authorList>
            <consortium name="DOE Joint Genome Institute"/>
            <person name="Ahrendt S."/>
            <person name="Riley R."/>
            <person name="Andreopoulos W."/>
            <person name="Labutti K."/>
            <person name="Pangilinan J."/>
            <person name="Ruiz-Duenas F.J."/>
            <person name="Barrasa J.M."/>
            <person name="Sanchez-Garcia M."/>
            <person name="Camarero S."/>
            <person name="Miyauchi S."/>
            <person name="Serrano A."/>
            <person name="Linde D."/>
            <person name="Babiker R."/>
            <person name="Drula E."/>
            <person name="Ayuso-Fernandez I."/>
            <person name="Pacheco R."/>
            <person name="Padilla G."/>
            <person name="Ferreira P."/>
            <person name="Barriuso J."/>
            <person name="Kellner H."/>
            <person name="Castanera R."/>
            <person name="Alfaro M."/>
            <person name="Ramirez L."/>
            <person name="Pisabarro A.G."/>
            <person name="Kuo A."/>
            <person name="Tritt A."/>
            <person name="Lipzen A."/>
            <person name="He G."/>
            <person name="Yan M."/>
            <person name="Ng V."/>
            <person name="Cullen D."/>
            <person name="Martin F."/>
            <person name="Rosso M.-N."/>
            <person name="Henrissat B."/>
            <person name="Hibbett D."/>
            <person name="Martinez A.T."/>
            <person name="Grigoriev I.V."/>
        </authorList>
    </citation>
    <scope>NUCLEOTIDE SEQUENCE</scope>
    <source>
        <strain evidence="3">CBS 247.69</strain>
    </source>
</reference>
<name>A0A9P6CFQ2_9AGAR</name>
<protein>
    <submittedName>
        <fullName evidence="3">Uncharacterized protein</fullName>
    </submittedName>
</protein>
<accession>A0A9P6CFQ2</accession>
<evidence type="ECO:0000313" key="4">
    <source>
        <dbReference type="Proteomes" id="UP000807353"/>
    </source>
</evidence>
<dbReference type="AlphaFoldDB" id="A0A9P6CFQ2"/>
<keyword evidence="4" id="KW-1185">Reference proteome</keyword>
<feature type="transmembrane region" description="Helical" evidence="2">
    <location>
        <begin position="45"/>
        <end position="63"/>
    </location>
</feature>
<keyword evidence="2" id="KW-0812">Transmembrane</keyword>
<comment type="caution">
    <text evidence="3">The sequence shown here is derived from an EMBL/GenBank/DDBJ whole genome shotgun (WGS) entry which is preliminary data.</text>
</comment>
<evidence type="ECO:0000256" key="2">
    <source>
        <dbReference type="SAM" id="Phobius"/>
    </source>
</evidence>
<feature type="compositionally biased region" description="Polar residues" evidence="1">
    <location>
        <begin position="119"/>
        <end position="132"/>
    </location>
</feature>
<feature type="transmembrane region" description="Helical" evidence="2">
    <location>
        <begin position="69"/>
        <end position="89"/>
    </location>
</feature>
<dbReference type="OrthoDB" id="3251775at2759"/>
<dbReference type="Proteomes" id="UP000807353">
    <property type="component" value="Unassembled WGS sequence"/>
</dbReference>
<dbReference type="EMBL" id="MU150298">
    <property type="protein sequence ID" value="KAF9460450.1"/>
    <property type="molecule type" value="Genomic_DNA"/>
</dbReference>
<evidence type="ECO:0000313" key="3">
    <source>
        <dbReference type="EMBL" id="KAF9460450.1"/>
    </source>
</evidence>
<evidence type="ECO:0000256" key="1">
    <source>
        <dbReference type="SAM" id="MobiDB-lite"/>
    </source>
</evidence>
<proteinExistence type="predicted"/>
<organism evidence="3 4">
    <name type="scientific">Collybia nuda</name>
    <dbReference type="NCBI Taxonomy" id="64659"/>
    <lineage>
        <taxon>Eukaryota</taxon>
        <taxon>Fungi</taxon>
        <taxon>Dikarya</taxon>
        <taxon>Basidiomycota</taxon>
        <taxon>Agaricomycotina</taxon>
        <taxon>Agaricomycetes</taxon>
        <taxon>Agaricomycetidae</taxon>
        <taxon>Agaricales</taxon>
        <taxon>Tricholomatineae</taxon>
        <taxon>Clitocybaceae</taxon>
        <taxon>Collybia</taxon>
    </lineage>
</organism>
<keyword evidence="2" id="KW-0472">Membrane</keyword>
<feature type="transmembrane region" description="Helical" evidence="2">
    <location>
        <begin position="12"/>
        <end position="33"/>
    </location>
</feature>
<gene>
    <name evidence="3" type="ORF">BDZ94DRAFT_1265925</name>
</gene>
<sequence length="138" mass="15746">MLVKTSPLLTAAWSSPIIFECIVLASVMCNALSQPRTIKIHLTRVLHRDGIVFFLTLTLLRLLNFGLSFYPDLILLGILFVWPLISIFLNRSLFRIRRAKILDDELQREGPLLENIDASSRPSSPHTFQTKGRVTWAE</sequence>